<dbReference type="InterPro" id="IPR008969">
    <property type="entry name" value="CarboxyPept-like_regulatory"/>
</dbReference>
<keyword evidence="2" id="KW-0813">Transport</keyword>
<dbReference type="GO" id="GO:0009279">
    <property type="term" value="C:cell outer membrane"/>
    <property type="evidence" value="ECO:0007669"/>
    <property type="project" value="UniProtKB-SubCell"/>
</dbReference>
<feature type="chain" id="PRO_5002430208" evidence="8">
    <location>
        <begin position="22"/>
        <end position="884"/>
    </location>
</feature>
<protein>
    <submittedName>
        <fullName evidence="10">Putative TonB-dependent receptor</fullName>
    </submittedName>
</protein>
<gene>
    <name evidence="10" type="ORF">FPE01S_03_04360</name>
</gene>
<keyword evidence="7" id="KW-0998">Cell outer membrane</keyword>
<evidence type="ECO:0000259" key="9">
    <source>
        <dbReference type="Pfam" id="PF14905"/>
    </source>
</evidence>
<evidence type="ECO:0000256" key="8">
    <source>
        <dbReference type="SAM" id="SignalP"/>
    </source>
</evidence>
<dbReference type="PANTHER" id="PTHR30069">
    <property type="entry name" value="TONB-DEPENDENT OUTER MEMBRANE RECEPTOR"/>
    <property type="match status" value="1"/>
</dbReference>
<keyword evidence="3" id="KW-1134">Transmembrane beta strand</keyword>
<feature type="signal peptide" evidence="8">
    <location>
        <begin position="1"/>
        <end position="21"/>
    </location>
</feature>
<comment type="subcellular location">
    <subcellularLocation>
        <location evidence="1">Cell outer membrane</location>
        <topology evidence="1">Multi-pass membrane protein</topology>
    </subcellularLocation>
</comment>
<dbReference type="SUPFAM" id="SSF49464">
    <property type="entry name" value="Carboxypeptidase regulatory domain-like"/>
    <property type="match status" value="1"/>
</dbReference>
<dbReference type="InterPro" id="IPR037066">
    <property type="entry name" value="Plug_dom_sf"/>
</dbReference>
<evidence type="ECO:0000313" key="11">
    <source>
        <dbReference type="Proteomes" id="UP000033121"/>
    </source>
</evidence>
<evidence type="ECO:0000256" key="3">
    <source>
        <dbReference type="ARBA" id="ARBA00022452"/>
    </source>
</evidence>
<keyword evidence="4" id="KW-0812">Transmembrane</keyword>
<dbReference type="InterPro" id="IPR039426">
    <property type="entry name" value="TonB-dep_rcpt-like"/>
</dbReference>
<sequence length="884" mass="98347">MKRTLTTLLFSFFCFTLFAQAPGGMAAGRGAAGGMNIGRFYGRIVDASNNKGMEAVSVQLFQSKFDTLTKKRKDTLVNGMLTDKRGEFSFEGLAVAASYRLKVSAIGFKVIDQKVGFEFKPGGDMSKAMNAVDKDLGNVKLTADPQTLENVTVTGSKPTVSAAIDRKVFNVEKNLNSTGGTAVDVMKNVPSLQVDLDGNVTLRNSSPQIYVDGRPSTLTLEQIPADAISSVEVITNPSAKFDASGGTSGILNIVLKKNKKVGYSGNLRAGIDMRAQPNAGGDINVRQNKLNLFASGNYGQRKSISMGETERLSVFDKPNTILNQYDKNTNKGYFAFGRFGADYFIDNRNTLSASMNLVKGEFKPNTISDIYIDTLLEGSKPESYSQRNSNTVGNFRNLGATLGFKHNFAKAGREWTADMNFNQSKNENHNDIFTTTQPVSGSTEGMRTFRQLQDGSGTNQFMTIQTDFVNPLTETAKLEMGLRAQFRNVDNENILSQQQADGNIIKIPQLSSRYKNDDQVYAGYLSFSNKYKKLGYQVGLRAESSSYQGTVYSTSVVTGKDSTSTFSNSFPISLFPSVFLNYDLGNDQSLQFSYTRRVNRPNFFQLFPFTDYSDSLNLNRGNPDLRPEFTNSMEMSYQKNFENNSNILASVYLKQTDNQITRVQKVETNPVTGKEVLINTYENANSSYVGGLELTAKINMKKWWELTPNVNLYTSKINYDDPTVAAQDNIYSYFIKINNNFKLPKNFTIQLSGEYTSKTILPPGGSGGGGGRFSGGGFMGGPSSSAQGYVEPNYFVDMSVRYEFLKNRTAAITLSWSDIFRTRIYQTHSESAYFVQDASRRRDPQMFRVNFSWRFGKFDTALFKRKNVKGEMQNMQNMNESSQF</sequence>
<name>A0A0E9N3P4_9BACT</name>
<evidence type="ECO:0000256" key="6">
    <source>
        <dbReference type="ARBA" id="ARBA00023136"/>
    </source>
</evidence>
<dbReference type="GO" id="GO:0015344">
    <property type="term" value="F:siderophore uptake transmembrane transporter activity"/>
    <property type="evidence" value="ECO:0007669"/>
    <property type="project" value="TreeGrafter"/>
</dbReference>
<dbReference type="InterPro" id="IPR041700">
    <property type="entry name" value="OMP_b-brl_3"/>
</dbReference>
<keyword evidence="5 8" id="KW-0732">Signal</keyword>
<dbReference type="EMBL" id="BBWV01000003">
    <property type="protein sequence ID" value="GAO44398.1"/>
    <property type="molecule type" value="Genomic_DNA"/>
</dbReference>
<dbReference type="Gene3D" id="2.170.130.10">
    <property type="entry name" value="TonB-dependent receptor, plug domain"/>
    <property type="match status" value="1"/>
</dbReference>
<dbReference type="AlphaFoldDB" id="A0A0E9N3P4"/>
<evidence type="ECO:0000256" key="2">
    <source>
        <dbReference type="ARBA" id="ARBA00022448"/>
    </source>
</evidence>
<proteinExistence type="predicted"/>
<evidence type="ECO:0000313" key="10">
    <source>
        <dbReference type="EMBL" id="GAO44398.1"/>
    </source>
</evidence>
<evidence type="ECO:0000256" key="4">
    <source>
        <dbReference type="ARBA" id="ARBA00022692"/>
    </source>
</evidence>
<organism evidence="10 11">
    <name type="scientific">Flavihumibacter petaseus NBRC 106054</name>
    <dbReference type="NCBI Taxonomy" id="1220578"/>
    <lineage>
        <taxon>Bacteria</taxon>
        <taxon>Pseudomonadati</taxon>
        <taxon>Bacteroidota</taxon>
        <taxon>Chitinophagia</taxon>
        <taxon>Chitinophagales</taxon>
        <taxon>Chitinophagaceae</taxon>
        <taxon>Flavihumibacter</taxon>
    </lineage>
</organism>
<keyword evidence="11" id="KW-1185">Reference proteome</keyword>
<evidence type="ECO:0000256" key="5">
    <source>
        <dbReference type="ARBA" id="ARBA00022729"/>
    </source>
</evidence>
<dbReference type="STRING" id="1220578.FPE01S_03_04360"/>
<keyword evidence="6" id="KW-0472">Membrane</keyword>
<dbReference type="RefSeq" id="WP_046370332.1">
    <property type="nucleotide sequence ID" value="NZ_BBWV01000003.1"/>
</dbReference>
<keyword evidence="10" id="KW-0675">Receptor</keyword>
<dbReference type="Proteomes" id="UP000033121">
    <property type="component" value="Unassembled WGS sequence"/>
</dbReference>
<dbReference type="InterPro" id="IPR036942">
    <property type="entry name" value="Beta-barrel_TonB_sf"/>
</dbReference>
<evidence type="ECO:0000256" key="7">
    <source>
        <dbReference type="ARBA" id="ARBA00023237"/>
    </source>
</evidence>
<dbReference type="SUPFAM" id="SSF56935">
    <property type="entry name" value="Porins"/>
    <property type="match status" value="1"/>
</dbReference>
<evidence type="ECO:0000256" key="1">
    <source>
        <dbReference type="ARBA" id="ARBA00004571"/>
    </source>
</evidence>
<comment type="caution">
    <text evidence="10">The sequence shown here is derived from an EMBL/GenBank/DDBJ whole genome shotgun (WGS) entry which is preliminary data.</text>
</comment>
<dbReference type="Gene3D" id="2.40.170.20">
    <property type="entry name" value="TonB-dependent receptor, beta-barrel domain"/>
    <property type="match status" value="1"/>
</dbReference>
<dbReference type="GO" id="GO:0044718">
    <property type="term" value="P:siderophore transmembrane transport"/>
    <property type="evidence" value="ECO:0007669"/>
    <property type="project" value="TreeGrafter"/>
</dbReference>
<dbReference type="PANTHER" id="PTHR30069:SF29">
    <property type="entry name" value="HEMOGLOBIN AND HEMOGLOBIN-HAPTOGLOBIN-BINDING PROTEIN 1-RELATED"/>
    <property type="match status" value="1"/>
</dbReference>
<feature type="domain" description="Outer membrane protein beta-barrel" evidence="9">
    <location>
        <begin position="406"/>
        <end position="853"/>
    </location>
</feature>
<reference evidence="10 11" key="1">
    <citation type="submission" date="2015-04" db="EMBL/GenBank/DDBJ databases">
        <title>Whole genome shotgun sequence of Flavihumibacter petaseus NBRC 106054.</title>
        <authorList>
            <person name="Miyazawa S."/>
            <person name="Hosoyama A."/>
            <person name="Hashimoto M."/>
            <person name="Noguchi M."/>
            <person name="Tsuchikane K."/>
            <person name="Ohji S."/>
            <person name="Yamazoe A."/>
            <person name="Ichikawa N."/>
            <person name="Kimura A."/>
            <person name="Fujita N."/>
        </authorList>
    </citation>
    <scope>NUCLEOTIDE SEQUENCE [LARGE SCALE GENOMIC DNA]</scope>
    <source>
        <strain evidence="10 11">NBRC 106054</strain>
    </source>
</reference>
<accession>A0A0E9N3P4</accession>
<dbReference type="Pfam" id="PF14905">
    <property type="entry name" value="OMP_b-brl_3"/>
    <property type="match status" value="1"/>
</dbReference>